<name>Q4N5T1_THEPA</name>
<keyword evidence="3" id="KW-1185">Reference proteome</keyword>
<proteinExistence type="predicted"/>
<dbReference type="RefSeq" id="XP_764775.1">
    <property type="nucleotide sequence ID" value="XM_759682.1"/>
</dbReference>
<evidence type="ECO:0000313" key="3">
    <source>
        <dbReference type="Proteomes" id="UP000001949"/>
    </source>
</evidence>
<sequence>MRTLLFVLTSTLLIIFFGLNTHVRSNPEMTLNISSNGDGEFSLVKQKHLGIMIYTYGATLGQNVSRVIDGGYPIWNSNGGPNRVKNVVVYSYGSKHMLCYIIFFPSNDLTKFYKKKMNTWEELTPKEFEESLHKMKVERHLDVTGPFDESVFIIESKPSFGLPQVILTPLGDFRIVRIFEENSILLEDYDGAKRCTQVIINGPPGDPKLVQITVSIDSLVYQRYFVKSEQGWERVTIQEYRRTFLKIDREYIDKEKIESND</sequence>
<dbReference type="VEuPathDB" id="PiroplasmaDB:TpMuguga_02g00210"/>
<dbReference type="InterPro" id="IPR007480">
    <property type="entry name" value="DUF529"/>
</dbReference>
<feature type="signal peptide" evidence="1">
    <location>
        <begin position="1"/>
        <end position="25"/>
    </location>
</feature>
<dbReference type="Pfam" id="PF04385">
    <property type="entry name" value="FAINT"/>
    <property type="match status" value="1"/>
</dbReference>
<evidence type="ECO:0008006" key="4">
    <source>
        <dbReference type="Google" id="ProtNLM"/>
    </source>
</evidence>
<dbReference type="EMBL" id="AAGK01000002">
    <property type="protein sequence ID" value="EAN32492.1"/>
    <property type="molecule type" value="Genomic_DNA"/>
</dbReference>
<organism evidence="2 3">
    <name type="scientific">Theileria parva</name>
    <name type="common">East coast fever infection agent</name>
    <dbReference type="NCBI Taxonomy" id="5875"/>
    <lineage>
        <taxon>Eukaryota</taxon>
        <taxon>Sar</taxon>
        <taxon>Alveolata</taxon>
        <taxon>Apicomplexa</taxon>
        <taxon>Aconoidasida</taxon>
        <taxon>Piroplasmida</taxon>
        <taxon>Theileriidae</taxon>
        <taxon>Theileria</taxon>
    </lineage>
</organism>
<comment type="caution">
    <text evidence="2">The sequence shown here is derived from an EMBL/GenBank/DDBJ whole genome shotgun (WGS) entry which is preliminary data.</text>
</comment>
<dbReference type="InParanoid" id="Q4N5T1"/>
<keyword evidence="1" id="KW-0732">Signal</keyword>
<dbReference type="AlphaFoldDB" id="Q4N5T1"/>
<dbReference type="KEGG" id="tpv:TP02_0210"/>
<reference evidence="2 3" key="1">
    <citation type="journal article" date="2005" name="Science">
        <title>Genome sequence of Theileria parva, a bovine pathogen that transforms lymphocytes.</title>
        <authorList>
            <person name="Gardner M.J."/>
            <person name="Bishop R."/>
            <person name="Shah T."/>
            <person name="de Villiers E.P."/>
            <person name="Carlton J.M."/>
            <person name="Hall N."/>
            <person name="Ren Q."/>
            <person name="Paulsen I.T."/>
            <person name="Pain A."/>
            <person name="Berriman M."/>
            <person name="Wilson R.J.M."/>
            <person name="Sato S."/>
            <person name="Ralph S.A."/>
            <person name="Mann D.J."/>
            <person name="Xiong Z."/>
            <person name="Shallom S.J."/>
            <person name="Weidman J."/>
            <person name="Jiang L."/>
            <person name="Lynn J."/>
            <person name="Weaver B."/>
            <person name="Shoaibi A."/>
            <person name="Domingo A.R."/>
            <person name="Wasawo D."/>
            <person name="Crabtree J."/>
            <person name="Wortman J.R."/>
            <person name="Haas B."/>
            <person name="Angiuoli S.V."/>
            <person name="Creasy T.H."/>
            <person name="Lu C."/>
            <person name="Suh B."/>
            <person name="Silva J.C."/>
            <person name="Utterback T.R."/>
            <person name="Feldblyum T.V."/>
            <person name="Pertea M."/>
            <person name="Allen J."/>
            <person name="Nierman W.C."/>
            <person name="Taracha E.L.N."/>
            <person name="Salzberg S.L."/>
            <person name="White O.R."/>
            <person name="Fitzhugh H.A."/>
            <person name="Morzaria S."/>
            <person name="Venter J.C."/>
            <person name="Fraser C.M."/>
            <person name="Nene V."/>
        </authorList>
    </citation>
    <scope>NUCLEOTIDE SEQUENCE [LARGE SCALE GENOMIC DNA]</scope>
    <source>
        <strain evidence="2 3">Muguga</strain>
    </source>
</reference>
<evidence type="ECO:0000313" key="2">
    <source>
        <dbReference type="EMBL" id="EAN32492.1"/>
    </source>
</evidence>
<protein>
    <recommendedName>
        <fullName evidence="4">Signal peptide containing protein</fullName>
    </recommendedName>
</protein>
<evidence type="ECO:0000256" key="1">
    <source>
        <dbReference type="SAM" id="SignalP"/>
    </source>
</evidence>
<accession>Q4N5T1</accession>
<feature type="chain" id="PRO_5004241690" description="Signal peptide containing protein" evidence="1">
    <location>
        <begin position="26"/>
        <end position="261"/>
    </location>
</feature>
<dbReference type="Proteomes" id="UP000001949">
    <property type="component" value="Unassembled WGS sequence"/>
</dbReference>
<gene>
    <name evidence="2" type="ordered locus">TP02_0210</name>
</gene>
<dbReference type="GeneID" id="3502323"/>